<protein>
    <submittedName>
        <fullName evidence="12">Cytochrome c oxidase subunit 2</fullName>
    </submittedName>
</protein>
<name>A0A840C9R6_9RHOB</name>
<feature type="domain" description="Cytochrome c" evidence="11">
    <location>
        <begin position="263"/>
        <end position="355"/>
    </location>
</feature>
<dbReference type="InterPro" id="IPR034236">
    <property type="entry name" value="CuRO_CcO_Caa3_II"/>
</dbReference>
<dbReference type="AlphaFoldDB" id="A0A840C9R6"/>
<keyword evidence="3 8" id="KW-0349">Heme</keyword>
<feature type="transmembrane region" description="Helical" evidence="9">
    <location>
        <begin position="66"/>
        <end position="89"/>
    </location>
</feature>
<evidence type="ECO:0000313" key="13">
    <source>
        <dbReference type="Proteomes" id="UP000585681"/>
    </source>
</evidence>
<dbReference type="Pfam" id="PF00116">
    <property type="entry name" value="COX2"/>
    <property type="match status" value="1"/>
</dbReference>
<dbReference type="InterPro" id="IPR045187">
    <property type="entry name" value="CcO_II"/>
</dbReference>
<dbReference type="PROSITE" id="PS50857">
    <property type="entry name" value="COX2_CUA"/>
    <property type="match status" value="1"/>
</dbReference>
<accession>A0A840C9R6</accession>
<evidence type="ECO:0000259" key="10">
    <source>
        <dbReference type="PROSITE" id="PS50857"/>
    </source>
</evidence>
<dbReference type="InterPro" id="IPR002429">
    <property type="entry name" value="CcO_II-like_C"/>
</dbReference>
<feature type="domain" description="Cytochrome oxidase subunit II copper A binding" evidence="10">
    <location>
        <begin position="136"/>
        <end position="252"/>
    </location>
</feature>
<keyword evidence="9" id="KW-0812">Transmembrane</keyword>
<evidence type="ECO:0000256" key="6">
    <source>
        <dbReference type="ARBA" id="ARBA00023136"/>
    </source>
</evidence>
<evidence type="ECO:0000256" key="3">
    <source>
        <dbReference type="ARBA" id="ARBA00022617"/>
    </source>
</evidence>
<proteinExistence type="inferred from homology"/>
<keyword evidence="4 8" id="KW-0479">Metal-binding</keyword>
<sequence length="355" mass="38266">MTRTKPLGTIASDASGPALAGHLLAPAAGARRRGFTLVAVALFTAGCEGRQSALAPAGADAEALHLLFTSMLAGAAVLWLGMNGLFYWFSRRSPAAFPEHHARRLILFGGVFAPTLIVGGVLVWGLSLLPDQRAPGEGLRISVTGEQWWWRVEYLPEGDAGPVISANEIRLPAGERTEFLLTADRFIHSFWIPALGGKMDMFPGRETRMSLKPETPGTYRGQCAEFCGASHAWMAFEAVVMPPEDFAAWLEAEAQDARAPQSESARRGLEIFRREGCGACHSIRGTEAVGQVGPDLTHVGARHSIGAGRLGASLDDIALWVAHTGELKPEVQMPAFPHLEPAELQDLARYLKELE</sequence>
<evidence type="ECO:0000259" key="11">
    <source>
        <dbReference type="PROSITE" id="PS51007"/>
    </source>
</evidence>
<dbReference type="PANTHER" id="PTHR22888:SF9">
    <property type="entry name" value="CYTOCHROME C OXIDASE SUBUNIT 2"/>
    <property type="match status" value="1"/>
</dbReference>
<dbReference type="InterPro" id="IPR009056">
    <property type="entry name" value="Cyt_c-like_dom"/>
</dbReference>
<feature type="transmembrane region" description="Helical" evidence="9">
    <location>
        <begin position="105"/>
        <end position="126"/>
    </location>
</feature>
<gene>
    <name evidence="12" type="ORF">GGR17_002603</name>
</gene>
<comment type="similarity">
    <text evidence="2">Belongs to the cytochrome c oxidase subunit 2 family.</text>
</comment>
<dbReference type="GO" id="GO:0042773">
    <property type="term" value="P:ATP synthesis coupled electron transport"/>
    <property type="evidence" value="ECO:0007669"/>
    <property type="project" value="TreeGrafter"/>
</dbReference>
<dbReference type="GO" id="GO:0016020">
    <property type="term" value="C:membrane"/>
    <property type="evidence" value="ECO:0007669"/>
    <property type="project" value="UniProtKB-SubCell"/>
</dbReference>
<dbReference type="Gene3D" id="2.60.40.420">
    <property type="entry name" value="Cupredoxins - blue copper proteins"/>
    <property type="match status" value="1"/>
</dbReference>
<dbReference type="InterPro" id="IPR008972">
    <property type="entry name" value="Cupredoxin"/>
</dbReference>
<dbReference type="SUPFAM" id="SSF49503">
    <property type="entry name" value="Cupredoxins"/>
    <property type="match status" value="1"/>
</dbReference>
<evidence type="ECO:0000256" key="7">
    <source>
        <dbReference type="ARBA" id="ARBA00047816"/>
    </source>
</evidence>
<evidence type="ECO:0000256" key="1">
    <source>
        <dbReference type="ARBA" id="ARBA00004370"/>
    </source>
</evidence>
<comment type="catalytic activity">
    <reaction evidence="7">
        <text>4 Fe(II)-[cytochrome c] + O2 + 8 H(+)(in) = 4 Fe(III)-[cytochrome c] + 2 H2O + 4 H(+)(out)</text>
        <dbReference type="Rhea" id="RHEA:11436"/>
        <dbReference type="Rhea" id="RHEA-COMP:10350"/>
        <dbReference type="Rhea" id="RHEA-COMP:14399"/>
        <dbReference type="ChEBI" id="CHEBI:15377"/>
        <dbReference type="ChEBI" id="CHEBI:15378"/>
        <dbReference type="ChEBI" id="CHEBI:15379"/>
        <dbReference type="ChEBI" id="CHEBI:29033"/>
        <dbReference type="ChEBI" id="CHEBI:29034"/>
        <dbReference type="EC" id="7.1.1.9"/>
    </reaction>
</comment>
<keyword evidence="6 9" id="KW-0472">Membrane</keyword>
<dbReference type="CDD" id="cd04213">
    <property type="entry name" value="CuRO_CcO_Caa3_II"/>
    <property type="match status" value="1"/>
</dbReference>
<dbReference type="RefSeq" id="WP_082386680.1">
    <property type="nucleotide sequence ID" value="NZ_JACIEQ010000003.1"/>
</dbReference>
<keyword evidence="5 8" id="KW-0408">Iron</keyword>
<dbReference type="PANTHER" id="PTHR22888">
    <property type="entry name" value="CYTOCHROME C OXIDASE, SUBUNIT II"/>
    <property type="match status" value="1"/>
</dbReference>
<evidence type="ECO:0000256" key="9">
    <source>
        <dbReference type="SAM" id="Phobius"/>
    </source>
</evidence>
<keyword evidence="13" id="KW-1185">Reference proteome</keyword>
<evidence type="ECO:0000256" key="5">
    <source>
        <dbReference type="ARBA" id="ARBA00023004"/>
    </source>
</evidence>
<comment type="subcellular location">
    <subcellularLocation>
        <location evidence="1">Membrane</location>
    </subcellularLocation>
</comment>
<evidence type="ECO:0000256" key="4">
    <source>
        <dbReference type="ARBA" id="ARBA00022723"/>
    </source>
</evidence>
<keyword evidence="9" id="KW-1133">Transmembrane helix</keyword>
<dbReference type="InterPro" id="IPR036909">
    <property type="entry name" value="Cyt_c-like_dom_sf"/>
</dbReference>
<dbReference type="Proteomes" id="UP000585681">
    <property type="component" value="Unassembled WGS sequence"/>
</dbReference>
<dbReference type="EMBL" id="JACIEQ010000003">
    <property type="protein sequence ID" value="MBB4022784.1"/>
    <property type="molecule type" value="Genomic_DNA"/>
</dbReference>
<dbReference type="PROSITE" id="PS51007">
    <property type="entry name" value="CYTC"/>
    <property type="match status" value="1"/>
</dbReference>
<dbReference type="GO" id="GO:0004129">
    <property type="term" value="F:cytochrome-c oxidase activity"/>
    <property type="evidence" value="ECO:0007669"/>
    <property type="project" value="UniProtKB-EC"/>
</dbReference>
<dbReference type="Pfam" id="PF00034">
    <property type="entry name" value="Cytochrom_C"/>
    <property type="match status" value="1"/>
</dbReference>
<evidence type="ECO:0000256" key="2">
    <source>
        <dbReference type="ARBA" id="ARBA00007866"/>
    </source>
</evidence>
<organism evidence="12 13">
    <name type="scientific">Actibacterium naphthalenivorans</name>
    <dbReference type="NCBI Taxonomy" id="1614693"/>
    <lineage>
        <taxon>Bacteria</taxon>
        <taxon>Pseudomonadati</taxon>
        <taxon>Pseudomonadota</taxon>
        <taxon>Alphaproteobacteria</taxon>
        <taxon>Rhodobacterales</taxon>
        <taxon>Roseobacteraceae</taxon>
        <taxon>Actibacterium</taxon>
    </lineage>
</organism>
<dbReference type="SUPFAM" id="SSF46626">
    <property type="entry name" value="Cytochrome c"/>
    <property type="match status" value="1"/>
</dbReference>
<reference evidence="12" key="1">
    <citation type="submission" date="2020-08" db="EMBL/GenBank/DDBJ databases">
        <title>Genomic Encyclopedia of Type Strains, Phase IV (KMG-IV): sequencing the most valuable type-strain genomes for metagenomic binning, comparative biology and taxonomic classification.</title>
        <authorList>
            <person name="Goeker M."/>
        </authorList>
    </citation>
    <scope>NUCLEOTIDE SEQUENCE [LARGE SCALE GENOMIC DNA]</scope>
    <source>
        <strain evidence="12">DSM 105040</strain>
    </source>
</reference>
<dbReference type="GO" id="GO:0005507">
    <property type="term" value="F:copper ion binding"/>
    <property type="evidence" value="ECO:0007669"/>
    <property type="project" value="InterPro"/>
</dbReference>
<comment type="caution">
    <text evidence="12">The sequence shown here is derived from an EMBL/GenBank/DDBJ whole genome shotgun (WGS) entry which is preliminary data.</text>
</comment>
<dbReference type="GO" id="GO:0020037">
    <property type="term" value="F:heme binding"/>
    <property type="evidence" value="ECO:0007669"/>
    <property type="project" value="InterPro"/>
</dbReference>
<evidence type="ECO:0000313" key="12">
    <source>
        <dbReference type="EMBL" id="MBB4022784.1"/>
    </source>
</evidence>
<evidence type="ECO:0000256" key="8">
    <source>
        <dbReference type="PROSITE-ProRule" id="PRU00433"/>
    </source>
</evidence>